<gene>
    <name evidence="4" type="ORF">HY57_06625</name>
</gene>
<dbReference type="EMBL" id="CP008884">
    <property type="protein sequence ID" value="AIF46964.1"/>
    <property type="molecule type" value="Genomic_DNA"/>
</dbReference>
<dbReference type="Pfam" id="PF01979">
    <property type="entry name" value="Amidohydro_1"/>
    <property type="match status" value="1"/>
</dbReference>
<dbReference type="HOGENOM" id="CLU_054741_0_0_6"/>
<name>A0A075JYE0_9GAMM</name>
<sequence>MAVRSARAHASLCGAASVLPQGVSRAPLRIRGGRVAASVPAWAYRVDLRDHLIFPGLVNAHEHLQVNAVPPLATTAVFPNSYAWIEAFQQHFGEPAVIEALLVPKAVRLRHGGLKNLLAGTTCVAHHDPWHTALDDADFPVALLRDYGWSYALDWTSYGPPVQQSFAQTPVDWPWLIHLAEGTDAAAQGELARLDELGCLAPRSVLVHGVGLREADIDRIIAVGAGVVWCPTSNERLLGRTLRPGRLADAGHLALGTDSRLSGSRDLLEELRRVAAGDELPPQQWLGLVTDDAARLLRLPRHGHLQVGAHADLVIVADRGGDPLRSLVGIERRQLRAVVRDGLPRIADPDFADWFEAAGVEAVPVTLDGRPKLLAKALAEPAVIALEPGLVLSDARDTRAVQAFISLEACR</sequence>
<dbReference type="SUPFAM" id="SSF51338">
    <property type="entry name" value="Composite domain of metallo-dependent hydrolases"/>
    <property type="match status" value="1"/>
</dbReference>
<dbReference type="OrthoDB" id="9807210at2"/>
<dbReference type="KEGG" id="dja:HY57_06625"/>
<dbReference type="PANTHER" id="PTHR43794">
    <property type="entry name" value="AMINOHYDROLASE SSNA-RELATED"/>
    <property type="match status" value="1"/>
</dbReference>
<dbReference type="FunFam" id="3.20.20.140:FF:000220">
    <property type="entry name" value="Glr3518 protein"/>
    <property type="match status" value="1"/>
</dbReference>
<evidence type="ECO:0000259" key="3">
    <source>
        <dbReference type="Pfam" id="PF01979"/>
    </source>
</evidence>
<keyword evidence="5" id="KW-1185">Reference proteome</keyword>
<proteinExistence type="inferred from homology"/>
<dbReference type="GO" id="GO:0016810">
    <property type="term" value="F:hydrolase activity, acting on carbon-nitrogen (but not peptide) bonds"/>
    <property type="evidence" value="ECO:0007669"/>
    <property type="project" value="InterPro"/>
</dbReference>
<feature type="domain" description="Amidohydrolase-related" evidence="3">
    <location>
        <begin position="186"/>
        <end position="342"/>
    </location>
</feature>
<evidence type="ECO:0000313" key="5">
    <source>
        <dbReference type="Proteomes" id="UP000027987"/>
    </source>
</evidence>
<dbReference type="AlphaFoldDB" id="A0A075JYE0"/>
<dbReference type="InterPro" id="IPR011059">
    <property type="entry name" value="Metal-dep_hydrolase_composite"/>
</dbReference>
<dbReference type="STRING" id="1217721.HY57_06625"/>
<accession>A0A075JYE0</accession>
<organism evidence="4 5">
    <name type="scientific">Dyella japonica A8</name>
    <dbReference type="NCBI Taxonomy" id="1217721"/>
    <lineage>
        <taxon>Bacteria</taxon>
        <taxon>Pseudomonadati</taxon>
        <taxon>Pseudomonadota</taxon>
        <taxon>Gammaproteobacteria</taxon>
        <taxon>Lysobacterales</taxon>
        <taxon>Rhodanobacteraceae</taxon>
        <taxon>Dyella</taxon>
    </lineage>
</organism>
<dbReference type="PANTHER" id="PTHR43794:SF11">
    <property type="entry name" value="AMIDOHYDROLASE-RELATED DOMAIN-CONTAINING PROTEIN"/>
    <property type="match status" value="1"/>
</dbReference>
<evidence type="ECO:0000256" key="1">
    <source>
        <dbReference type="ARBA" id="ARBA00006745"/>
    </source>
</evidence>
<dbReference type="Gene3D" id="3.20.20.140">
    <property type="entry name" value="Metal-dependent hydrolases"/>
    <property type="match status" value="2"/>
</dbReference>
<dbReference type="InterPro" id="IPR050287">
    <property type="entry name" value="MTA/SAH_deaminase"/>
</dbReference>
<dbReference type="Proteomes" id="UP000027987">
    <property type="component" value="Chromosome"/>
</dbReference>
<protein>
    <submittedName>
        <fullName evidence="4">Amidohydrolase</fullName>
    </submittedName>
</protein>
<evidence type="ECO:0000313" key="4">
    <source>
        <dbReference type="EMBL" id="AIF46964.1"/>
    </source>
</evidence>
<dbReference type="Gene3D" id="2.30.40.10">
    <property type="entry name" value="Urease, subunit C, domain 1"/>
    <property type="match status" value="1"/>
</dbReference>
<keyword evidence="2 4" id="KW-0378">Hydrolase</keyword>
<dbReference type="SUPFAM" id="SSF51556">
    <property type="entry name" value="Metallo-dependent hydrolases"/>
    <property type="match status" value="1"/>
</dbReference>
<dbReference type="PATRIC" id="fig|1217721.7.peg.1382"/>
<evidence type="ECO:0000256" key="2">
    <source>
        <dbReference type="ARBA" id="ARBA00022801"/>
    </source>
</evidence>
<dbReference type="InterPro" id="IPR032466">
    <property type="entry name" value="Metal_Hydrolase"/>
</dbReference>
<reference evidence="4 5" key="1">
    <citation type="submission" date="2014-07" db="EMBL/GenBank/DDBJ databases">
        <title>Complete Genome Sequence of Dyella japonica Strain A8 Isolated from Malaysian Tropical Soil.</title>
        <authorList>
            <person name="Hui R.K.H."/>
            <person name="Chen J.-W."/>
            <person name="Chan K.-G."/>
            <person name="Leung F.C.C."/>
        </authorList>
    </citation>
    <scope>NUCLEOTIDE SEQUENCE [LARGE SCALE GENOMIC DNA]</scope>
    <source>
        <strain evidence="4 5">A8</strain>
    </source>
</reference>
<dbReference type="InterPro" id="IPR006680">
    <property type="entry name" value="Amidohydro-rel"/>
</dbReference>
<comment type="similarity">
    <text evidence="1">Belongs to the metallo-dependent hydrolases superfamily. ATZ/TRZ family.</text>
</comment>
<dbReference type="RefSeq" id="WP_019464602.1">
    <property type="nucleotide sequence ID" value="NZ_ALOY01000131.1"/>
</dbReference>